<dbReference type="SUPFAM" id="SSF54001">
    <property type="entry name" value="Cysteine proteinases"/>
    <property type="match status" value="1"/>
</dbReference>
<evidence type="ECO:0000313" key="1">
    <source>
        <dbReference type="EMBL" id="TCZ80969.1"/>
    </source>
</evidence>
<comment type="caution">
    <text evidence="1">The sequence shown here is derived from an EMBL/GenBank/DDBJ whole genome shotgun (WGS) entry which is preliminary data.</text>
</comment>
<evidence type="ECO:0000313" key="2">
    <source>
        <dbReference type="Proteomes" id="UP000295418"/>
    </source>
</evidence>
<dbReference type="OrthoDB" id="2591886at2"/>
<dbReference type="AlphaFoldDB" id="A0A4R4ELR1"/>
<dbReference type="RefSeq" id="WP_132415796.1">
    <property type="nucleotide sequence ID" value="NZ_SKFG01000001.1"/>
</dbReference>
<dbReference type="Proteomes" id="UP000295418">
    <property type="component" value="Unassembled WGS sequence"/>
</dbReference>
<proteinExistence type="predicted"/>
<organism evidence="1 2">
    <name type="scientific">Paenibacillus albiflavus</name>
    <dbReference type="NCBI Taxonomy" id="2545760"/>
    <lineage>
        <taxon>Bacteria</taxon>
        <taxon>Bacillati</taxon>
        <taxon>Bacillota</taxon>
        <taxon>Bacilli</taxon>
        <taxon>Bacillales</taxon>
        <taxon>Paenibacillaceae</taxon>
        <taxon>Paenibacillus</taxon>
    </lineage>
</organism>
<dbReference type="InterPro" id="IPR038765">
    <property type="entry name" value="Papain-like_cys_pep_sf"/>
</dbReference>
<accession>A0A4R4ELR1</accession>
<dbReference type="EMBL" id="SKFG01000001">
    <property type="protein sequence ID" value="TCZ80969.1"/>
    <property type="molecule type" value="Genomic_DNA"/>
</dbReference>
<sequence length="251" mass="28498">MKATQDVLRVWRKFDQHPMETITKAWYASQSGQNKQRSVTLMKEHREQFGTAGNCFDLALWLMDELKAEGIHAYAIGHDLHTPEAHVAVVAVNDEGNSYFCDLGDQWIDPILITRNSSDFCEDALSGFITGGKISVQVGSNDVLFKYIRPSGKVSKQKFNLQPIPLDELQSAASFSQSLLRNPLVEMRVYTPEEVIHWEFDRWNSFMSSNSGLMNEPKLIDDAQWADRIHLMSGIDREVICKALVIYSKKG</sequence>
<protein>
    <submittedName>
        <fullName evidence="1">Uncharacterized protein</fullName>
    </submittedName>
</protein>
<reference evidence="1 2" key="1">
    <citation type="submission" date="2019-03" db="EMBL/GenBank/DDBJ databases">
        <authorList>
            <person name="Kim M.K.M."/>
        </authorList>
    </citation>
    <scope>NUCLEOTIDE SEQUENCE [LARGE SCALE GENOMIC DNA]</scope>
    <source>
        <strain evidence="1 2">18JY21-1</strain>
    </source>
</reference>
<keyword evidence="2" id="KW-1185">Reference proteome</keyword>
<gene>
    <name evidence="1" type="ORF">E0485_01410</name>
</gene>
<name>A0A4R4ELR1_9BACL</name>